<dbReference type="InterPro" id="IPR005123">
    <property type="entry name" value="Oxoglu/Fe-dep_dioxygenase_dom"/>
</dbReference>
<dbReference type="RefSeq" id="WP_228548013.1">
    <property type="nucleotide sequence ID" value="NZ_ARXR01000011.1"/>
</dbReference>
<organism evidence="2 3">
    <name type="scientific">Alloalcanivorax venustensis ISO4</name>
    <dbReference type="NCBI Taxonomy" id="1177184"/>
    <lineage>
        <taxon>Bacteria</taxon>
        <taxon>Pseudomonadati</taxon>
        <taxon>Pseudomonadota</taxon>
        <taxon>Gammaproteobacteria</taxon>
        <taxon>Oceanospirillales</taxon>
        <taxon>Alcanivoracaceae</taxon>
        <taxon>Alloalcanivorax</taxon>
    </lineage>
</organism>
<dbReference type="PANTHER" id="PTHR31573">
    <property type="entry name" value="ALPHA-KETOGLUTARATE-DEPENDENT DIOXYGENASE ALKB HOMOLOG 2"/>
    <property type="match status" value="1"/>
</dbReference>
<evidence type="ECO:0000259" key="1">
    <source>
        <dbReference type="PROSITE" id="PS51471"/>
    </source>
</evidence>
<keyword evidence="3" id="KW-1185">Reference proteome</keyword>
<dbReference type="SUPFAM" id="SSF51197">
    <property type="entry name" value="Clavaminate synthase-like"/>
    <property type="match status" value="1"/>
</dbReference>
<dbReference type="Gene3D" id="2.60.120.590">
    <property type="entry name" value="Alpha-ketoglutarate-dependent dioxygenase AlkB-like"/>
    <property type="match status" value="1"/>
</dbReference>
<feature type="domain" description="Fe2OG dioxygenase" evidence="1">
    <location>
        <begin position="108"/>
        <end position="206"/>
    </location>
</feature>
<dbReference type="PANTHER" id="PTHR31573:SF1">
    <property type="entry name" value="DNA OXIDATIVE DEMETHYLASE ALKBH2"/>
    <property type="match status" value="1"/>
</dbReference>
<dbReference type="InterPro" id="IPR032852">
    <property type="entry name" value="ALKBH2"/>
</dbReference>
<dbReference type="InterPro" id="IPR037151">
    <property type="entry name" value="AlkB-like_sf"/>
</dbReference>
<dbReference type="InterPro" id="IPR027450">
    <property type="entry name" value="AlkB-like"/>
</dbReference>
<evidence type="ECO:0000313" key="2">
    <source>
        <dbReference type="EMBL" id="MBF5053056.1"/>
    </source>
</evidence>
<sequence>MMTVNSTITRLNQRTAPIDLGHEARLWLIPGILGDAATALFHTLCNQLPWDRPRVRVFGREHPVPRLTCWVADQGISYRYSGLTHEGRGWPPALDALRRRVTELTGRTPNGALANLYRDGDDSMGWHRDNEPELGAHPWVLSYNLGAARDFAFRPYGSGRQSRVIALEHDSLLIMSPEVQTHFEHALPRRRRIQDARLNLTFREIVGAGPARERERSFRQDPRATS</sequence>
<dbReference type="Pfam" id="PF13532">
    <property type="entry name" value="2OG-FeII_Oxy_2"/>
    <property type="match status" value="1"/>
</dbReference>
<dbReference type="EMBL" id="ARXR01000011">
    <property type="protein sequence ID" value="MBF5053056.1"/>
    <property type="molecule type" value="Genomic_DNA"/>
</dbReference>
<dbReference type="PROSITE" id="PS51471">
    <property type="entry name" value="FE2OG_OXY"/>
    <property type="match status" value="1"/>
</dbReference>
<accession>A0ABS0AFX6</accession>
<protein>
    <recommendedName>
        <fullName evidence="1">Fe2OG dioxygenase domain-containing protein</fullName>
    </recommendedName>
</protein>
<proteinExistence type="predicted"/>
<gene>
    <name evidence="2" type="ORF">ISO4_01658</name>
</gene>
<comment type="caution">
    <text evidence="2">The sequence shown here is derived from an EMBL/GenBank/DDBJ whole genome shotgun (WGS) entry which is preliminary data.</text>
</comment>
<dbReference type="Proteomes" id="UP000644441">
    <property type="component" value="Unassembled WGS sequence"/>
</dbReference>
<reference evidence="2 3" key="1">
    <citation type="submission" date="2012-09" db="EMBL/GenBank/DDBJ databases">
        <title>Genome Sequence of alkane-degrading Bacterium Alcanivorax venustensis ISO4.</title>
        <authorList>
            <person name="Lai Q."/>
            <person name="Shao Z."/>
        </authorList>
    </citation>
    <scope>NUCLEOTIDE SEQUENCE [LARGE SCALE GENOMIC DNA]</scope>
    <source>
        <strain evidence="2 3">ISO4</strain>
    </source>
</reference>
<name>A0ABS0AFX6_9GAMM</name>
<evidence type="ECO:0000313" key="3">
    <source>
        <dbReference type="Proteomes" id="UP000644441"/>
    </source>
</evidence>